<dbReference type="CDD" id="cd01852">
    <property type="entry name" value="AIG1"/>
    <property type="match status" value="1"/>
</dbReference>
<keyword evidence="2" id="KW-0547">Nucleotide-binding</keyword>
<reference evidence="6" key="1">
    <citation type="journal article" date="2008" name="BMC Genomics">
        <title>A conifer genomics resource of 200,000 spruce (Picea spp.) ESTs and 6,464 high-quality, sequence-finished full-length cDNAs for Sitka spruce (Picea sitchensis).</title>
        <authorList>
            <person name="Ralph S.G."/>
            <person name="Chun H.J."/>
            <person name="Kolosova N."/>
            <person name="Cooper D."/>
            <person name="Oddy C."/>
            <person name="Ritland C.E."/>
            <person name="Kirkpatrick R."/>
            <person name="Moore R."/>
            <person name="Barber S."/>
            <person name="Holt R.A."/>
            <person name="Jones S.J."/>
            <person name="Marra M.A."/>
            <person name="Douglas C.J."/>
            <person name="Ritland K."/>
            <person name="Bohlmann J."/>
        </authorList>
    </citation>
    <scope>NUCLEOTIDE SEQUENCE</scope>
    <source>
        <tissue evidence="6">Bark</tissue>
    </source>
</reference>
<name>A9NT00_PICSI</name>
<evidence type="ECO:0000259" key="5">
    <source>
        <dbReference type="PROSITE" id="PS51720"/>
    </source>
</evidence>
<dbReference type="PROSITE" id="PS51720">
    <property type="entry name" value="G_AIG1"/>
    <property type="match status" value="1"/>
</dbReference>
<dbReference type="InterPro" id="IPR045058">
    <property type="entry name" value="GIMA/IAN/Toc"/>
</dbReference>
<proteinExistence type="evidence at transcript level"/>
<dbReference type="EMBL" id="EF084443">
    <property type="protein sequence ID" value="ABK23761.1"/>
    <property type="molecule type" value="mRNA"/>
</dbReference>
<evidence type="ECO:0000256" key="1">
    <source>
        <dbReference type="ARBA" id="ARBA00008535"/>
    </source>
</evidence>
<accession>A9NT00</accession>
<evidence type="ECO:0000256" key="4">
    <source>
        <dbReference type="SAM" id="Coils"/>
    </source>
</evidence>
<evidence type="ECO:0000256" key="3">
    <source>
        <dbReference type="ARBA" id="ARBA00023134"/>
    </source>
</evidence>
<dbReference type="Gene3D" id="3.40.50.300">
    <property type="entry name" value="P-loop containing nucleotide triphosphate hydrolases"/>
    <property type="match status" value="1"/>
</dbReference>
<keyword evidence="4" id="KW-0175">Coiled coil</keyword>
<dbReference type="InterPro" id="IPR027417">
    <property type="entry name" value="P-loop_NTPase"/>
</dbReference>
<evidence type="ECO:0000256" key="2">
    <source>
        <dbReference type="ARBA" id="ARBA00022741"/>
    </source>
</evidence>
<feature type="coiled-coil region" evidence="4">
    <location>
        <begin position="204"/>
        <end position="246"/>
    </location>
</feature>
<keyword evidence="3" id="KW-0342">GTP-binding</keyword>
<protein>
    <recommendedName>
        <fullName evidence="5">AIG1-type G domain-containing protein</fullName>
    </recommendedName>
</protein>
<feature type="domain" description="AIG1-type G" evidence="5">
    <location>
        <begin position="1"/>
        <end position="207"/>
    </location>
</feature>
<comment type="similarity">
    <text evidence="1">Belongs to the TRAFAC class TrmE-Era-EngA-EngB-Septin-like GTPase superfamily. AIG1/Toc34/Toc159-like paraseptin GTPase family. IAN subfamily.</text>
</comment>
<organism evidence="6">
    <name type="scientific">Picea sitchensis</name>
    <name type="common">Sitka spruce</name>
    <name type="synonym">Pinus sitchensis</name>
    <dbReference type="NCBI Taxonomy" id="3332"/>
    <lineage>
        <taxon>Eukaryota</taxon>
        <taxon>Viridiplantae</taxon>
        <taxon>Streptophyta</taxon>
        <taxon>Embryophyta</taxon>
        <taxon>Tracheophyta</taxon>
        <taxon>Spermatophyta</taxon>
        <taxon>Pinopsida</taxon>
        <taxon>Pinidae</taxon>
        <taxon>Conifers I</taxon>
        <taxon>Pinales</taxon>
        <taxon>Pinaceae</taxon>
        <taxon>Picea</taxon>
    </lineage>
</organism>
<dbReference type="SUPFAM" id="SSF52540">
    <property type="entry name" value="P-loop containing nucleoside triphosphate hydrolases"/>
    <property type="match status" value="1"/>
</dbReference>
<dbReference type="FunFam" id="3.40.50.300:FF:000840">
    <property type="entry name" value="Immune-associated nucleotide-binding protein 9"/>
    <property type="match status" value="1"/>
</dbReference>
<dbReference type="AlphaFoldDB" id="A9NT00"/>
<dbReference type="GO" id="GO:0005525">
    <property type="term" value="F:GTP binding"/>
    <property type="evidence" value="ECO:0007669"/>
    <property type="project" value="UniProtKB-KW"/>
</dbReference>
<dbReference type="PANTHER" id="PTHR10903">
    <property type="entry name" value="GTPASE, IMAP FAMILY MEMBER-RELATED"/>
    <property type="match status" value="1"/>
</dbReference>
<evidence type="ECO:0000313" key="6">
    <source>
        <dbReference type="EMBL" id="ABK23761.1"/>
    </source>
</evidence>
<dbReference type="InterPro" id="IPR006703">
    <property type="entry name" value="G_AIG1"/>
</dbReference>
<dbReference type="PANTHER" id="PTHR10903:SF184">
    <property type="entry name" value="GTP-BINDING PROTEIN A"/>
    <property type="match status" value="1"/>
</dbReference>
<dbReference type="Pfam" id="PF04548">
    <property type="entry name" value="AIG1"/>
    <property type="match status" value="1"/>
</dbReference>
<sequence>METTLVLLGRTGNGKSATGNSILGRRAFKSEFSPSGVTGTCELQQVQRKDGRKLNVIDTPGLFDSDVEQDILCKEIVKCIDLAKDGIHGVLLVLSVKNRFTTEEAAALETLQMLFGEKFINYMVVIFTGGDELENNKRTFEDYLRKSSRTLQKLLRQCNDRKVLFNNKTEIEAVKEKQATELLKQIDIVIAHNGGHAYSNELFREAQEIKLKEMEKAHAAKLEQMEKAHAEQLQQLQGQMAKANAEQFLQLQEEHMPQSF</sequence>